<dbReference type="RefSeq" id="XP_066801924.1">
    <property type="nucleotide sequence ID" value="XM_066947510.1"/>
</dbReference>
<dbReference type="KEGG" id="kne:92181669"/>
<name>A0AAW0YKT3_9TREE</name>
<dbReference type="Proteomes" id="UP001388673">
    <property type="component" value="Unassembled WGS sequence"/>
</dbReference>
<evidence type="ECO:0000256" key="1">
    <source>
        <dbReference type="SAM" id="MobiDB-lite"/>
    </source>
</evidence>
<feature type="region of interest" description="Disordered" evidence="1">
    <location>
        <begin position="254"/>
        <end position="308"/>
    </location>
</feature>
<reference evidence="2 3" key="1">
    <citation type="journal article" date="2024" name="bioRxiv">
        <title>Comparative genomics of Cryptococcus and Kwoniella reveals pathogenesis evolution and contrasting karyotype dynamics via intercentromeric recombination or chromosome fusion.</title>
        <authorList>
            <person name="Coelho M.A."/>
            <person name="David-Palma M."/>
            <person name="Shea T."/>
            <person name="Bowers K."/>
            <person name="McGinley-Smith S."/>
            <person name="Mohammad A.W."/>
            <person name="Gnirke A."/>
            <person name="Yurkov A.M."/>
            <person name="Nowrousian M."/>
            <person name="Sun S."/>
            <person name="Cuomo C.A."/>
            <person name="Heitman J."/>
        </authorList>
    </citation>
    <scope>NUCLEOTIDE SEQUENCE [LARGE SCALE GENOMIC DNA]</scope>
    <source>
        <strain evidence="2 3">CBS 13917</strain>
    </source>
</reference>
<evidence type="ECO:0000313" key="2">
    <source>
        <dbReference type="EMBL" id="KAK8850493.1"/>
    </source>
</evidence>
<evidence type="ECO:0000313" key="3">
    <source>
        <dbReference type="Proteomes" id="UP001388673"/>
    </source>
</evidence>
<protein>
    <submittedName>
        <fullName evidence="2">Uncharacterized protein</fullName>
    </submittedName>
</protein>
<keyword evidence="3" id="KW-1185">Reference proteome</keyword>
<proteinExistence type="predicted"/>
<sequence length="578" mass="62202">MLLRLLPLPTPSSPSPLTILFTLPLPSHPYTSRSLPLPPALLSHRGLCLQEGIECPNVLLGERSSWISGIVDDVTFSLPAAAIAVNLIDGTSITMPITSSCIAQLHRVIEEVQLSFTAPAQAPAAPRTSTSSIASNASSSSSKSVPTSPTTTRRSPSALLLSLLSPLLSTSNTSSSIVSRPSLAAPPCAPARVHRRQARSILVDTYWRYVLPVLKQQLPSAFLSWAISSETARQLEEYAKLKEEINRLLASTGVDRTASSSRRGSSSTASSVSLSDDESDAESTPSPVTPGTSIFSNTSVCPTPARTRSSQSPQAFLLSIPPAHCLPAHARETYATYLARLTQIASRVNQIKKLGVRYEREEGKRRWLEGLERGRAADKALRRAFSNGHLPATGLINAEPTKSSRLWRSWTAQDVLRAESAAEQEIAVHPAMMDCSSDEESDDEEGPITPPKSRVGSTDRPVLSIGTVSPVEITDEEFTSIIRVRARRPSLERCAAMPALVASRSAESLTELESDEWDRDAELQKITTTMAATLLAAPVIASKWPKNSKNSKLTALVDDAEGAADDEATYYGQCGIYA</sequence>
<organism evidence="2 3">
    <name type="scientific">Kwoniella newhampshirensis</name>
    <dbReference type="NCBI Taxonomy" id="1651941"/>
    <lineage>
        <taxon>Eukaryota</taxon>
        <taxon>Fungi</taxon>
        <taxon>Dikarya</taxon>
        <taxon>Basidiomycota</taxon>
        <taxon>Agaricomycotina</taxon>
        <taxon>Tremellomycetes</taxon>
        <taxon>Tremellales</taxon>
        <taxon>Cryptococcaceae</taxon>
        <taxon>Kwoniella</taxon>
    </lineage>
</organism>
<feature type="compositionally biased region" description="Low complexity" evidence="1">
    <location>
        <begin position="256"/>
        <end position="274"/>
    </location>
</feature>
<feature type="region of interest" description="Disordered" evidence="1">
    <location>
        <begin position="120"/>
        <end position="154"/>
    </location>
</feature>
<feature type="compositionally biased region" description="Polar residues" evidence="1">
    <location>
        <begin position="285"/>
        <end position="308"/>
    </location>
</feature>
<dbReference type="GeneID" id="92181669"/>
<feature type="region of interest" description="Disordered" evidence="1">
    <location>
        <begin position="171"/>
        <end position="190"/>
    </location>
</feature>
<accession>A0AAW0YKT3</accession>
<dbReference type="AlphaFoldDB" id="A0AAW0YKT3"/>
<feature type="compositionally biased region" description="Low complexity" evidence="1">
    <location>
        <begin position="171"/>
        <end position="182"/>
    </location>
</feature>
<feature type="compositionally biased region" description="Acidic residues" evidence="1">
    <location>
        <begin position="436"/>
        <end position="446"/>
    </location>
</feature>
<dbReference type="EMBL" id="JBCAWK010000008">
    <property type="protein sequence ID" value="KAK8850493.1"/>
    <property type="molecule type" value="Genomic_DNA"/>
</dbReference>
<comment type="caution">
    <text evidence="2">The sequence shown here is derived from an EMBL/GenBank/DDBJ whole genome shotgun (WGS) entry which is preliminary data.</text>
</comment>
<gene>
    <name evidence="2" type="ORF">IAR55_004411</name>
</gene>
<feature type="region of interest" description="Disordered" evidence="1">
    <location>
        <begin position="434"/>
        <end position="461"/>
    </location>
</feature>